<dbReference type="Gene3D" id="1.10.3210.30">
    <property type="match status" value="1"/>
</dbReference>
<evidence type="ECO:0000313" key="13">
    <source>
        <dbReference type="Proteomes" id="UP001348265"/>
    </source>
</evidence>
<dbReference type="PROSITE" id="PS51643">
    <property type="entry name" value="HD_CAS3"/>
    <property type="match status" value="1"/>
</dbReference>
<feature type="compositionally biased region" description="Basic and acidic residues" evidence="10">
    <location>
        <begin position="1620"/>
        <end position="1630"/>
    </location>
</feature>
<dbReference type="NCBIfam" id="TIGR02547">
    <property type="entry name" value="casA_cse1"/>
    <property type="match status" value="1"/>
</dbReference>
<dbReference type="NCBIfam" id="TIGR01587">
    <property type="entry name" value="cas3_core"/>
    <property type="match status" value="1"/>
</dbReference>
<evidence type="ECO:0000256" key="8">
    <source>
        <dbReference type="ARBA" id="ARBA00022840"/>
    </source>
</evidence>
<dbReference type="RefSeq" id="WP_331789034.1">
    <property type="nucleotide sequence ID" value="NZ_JAVFKM010000020.1"/>
</dbReference>
<evidence type="ECO:0000256" key="1">
    <source>
        <dbReference type="ARBA" id="ARBA00006847"/>
    </source>
</evidence>
<keyword evidence="3" id="KW-0540">Nuclease</keyword>
<organism evidence="12 13">
    <name type="scientific">Streptomyces chrestomyceticus</name>
    <dbReference type="NCBI Taxonomy" id="68185"/>
    <lineage>
        <taxon>Bacteria</taxon>
        <taxon>Bacillati</taxon>
        <taxon>Actinomycetota</taxon>
        <taxon>Actinomycetes</taxon>
        <taxon>Kitasatosporales</taxon>
        <taxon>Streptomycetaceae</taxon>
        <taxon>Streptomyces</taxon>
    </lineage>
</organism>
<evidence type="ECO:0000256" key="5">
    <source>
        <dbReference type="ARBA" id="ARBA00022741"/>
    </source>
</evidence>
<keyword evidence="7" id="KW-0347">Helicase</keyword>
<evidence type="ECO:0000256" key="6">
    <source>
        <dbReference type="ARBA" id="ARBA00022801"/>
    </source>
</evidence>
<dbReference type="SUPFAM" id="SSF52540">
    <property type="entry name" value="P-loop containing nucleoside triphosphate hydrolases"/>
    <property type="match status" value="1"/>
</dbReference>
<dbReference type="Pfam" id="PF09481">
    <property type="entry name" value="CRISPR_Cse1"/>
    <property type="match status" value="1"/>
</dbReference>
<dbReference type="Pfam" id="PF18395">
    <property type="entry name" value="Cas3_C"/>
    <property type="match status" value="1"/>
</dbReference>
<evidence type="ECO:0000256" key="10">
    <source>
        <dbReference type="SAM" id="MobiDB-lite"/>
    </source>
</evidence>
<feature type="region of interest" description="Disordered" evidence="10">
    <location>
        <begin position="961"/>
        <end position="1026"/>
    </location>
</feature>
<dbReference type="Pfam" id="PF22590">
    <property type="entry name" value="Cas3-like_C_2"/>
    <property type="match status" value="1"/>
</dbReference>
<evidence type="ECO:0000256" key="4">
    <source>
        <dbReference type="ARBA" id="ARBA00022723"/>
    </source>
</evidence>
<feature type="region of interest" description="Disordered" evidence="10">
    <location>
        <begin position="1586"/>
        <end position="1630"/>
    </location>
</feature>
<keyword evidence="8" id="KW-0067">ATP-binding</keyword>
<feature type="compositionally biased region" description="Basic and acidic residues" evidence="10">
    <location>
        <begin position="1269"/>
        <end position="1279"/>
    </location>
</feature>
<feature type="compositionally biased region" description="Basic and acidic residues" evidence="10">
    <location>
        <begin position="981"/>
        <end position="991"/>
    </location>
</feature>
<evidence type="ECO:0000256" key="7">
    <source>
        <dbReference type="ARBA" id="ARBA00022806"/>
    </source>
</evidence>
<evidence type="ECO:0000256" key="2">
    <source>
        <dbReference type="ARBA" id="ARBA00009046"/>
    </source>
</evidence>
<keyword evidence="9" id="KW-0051">Antiviral defense</keyword>
<proteinExistence type="inferred from homology"/>
<keyword evidence="5" id="KW-0547">Nucleotide-binding</keyword>
<evidence type="ECO:0000256" key="9">
    <source>
        <dbReference type="ARBA" id="ARBA00023118"/>
    </source>
</evidence>
<dbReference type="Gene3D" id="3.40.50.300">
    <property type="entry name" value="P-loop containing nucleotide triphosphate hydrolases"/>
    <property type="match status" value="2"/>
</dbReference>
<feature type="compositionally biased region" description="Low complexity" evidence="10">
    <location>
        <begin position="1003"/>
        <end position="1026"/>
    </location>
</feature>
<accession>A0ABU7X1C3</accession>
<feature type="compositionally biased region" description="Low complexity" evidence="10">
    <location>
        <begin position="1602"/>
        <end position="1619"/>
    </location>
</feature>
<dbReference type="InterPro" id="IPR027417">
    <property type="entry name" value="P-loop_NTPase"/>
</dbReference>
<sequence length="1630" mass="176450">MRKGASHSSGEAPFAHLSPVARKAWAKHDRDTGGWLPLWRHMADAGAVAGKLWDVWLADNIKRLVSEAFPAGEVDARRLVIFLASAHDIGKSTPAFACQVEPLADAMRAAGLAMPSAVEYGEDRRLAPHGLAGQLLLQEWMAERVGMSPRASGQFAVVAGGHHGTPPEHQQLHDLQLRPRLLRHPGPSEDAWRRVQYELMDACAESANVMERLTAWRSVRLPQPVQVVLTAVVILADWIASAPELFPYDPASWQPAGPAGEERRLRAAWQGLDLPGPWSPGEPEQAAEELFAQRFALPEGARIRPVQEEAVRMARTMPAAGLLMIEAPMGEGKTEAAFAAAEILAARTGAGGALVALPTRATGDAMFPRLLAWLDKLPLDGPRSVVLAHAKAALNNVWAGMMRRDRRAIAAVELDRPGQVSAKHAAERAEPAGLHAHQWLRGRKKALLASFAVGTVDQVLFAGLKSRHLALRHLAVAGKVVIIDEVHAYDAYMSRYLDRVLEWLAAYRVPVVLLSATLPADRRRALAAAYAGQPMDADGLGPEAVPDDAYPLITAVAPGAPPQVAQPAAASGRRTDVHLERLGADPVLLADRLESELADGGCALVVRNTVDRVLEAADVLRERFGDGAVTVAHSRFVAADRAAKDTQLREWFGPGGDRPAGPYVVVASQVVEQSLDVDFDLLVTDLAPVDLLLQRLGRLHRHPRVRPPRLSQARCLVTGVADWSTVPPQPVKGSAFIYGEHLLLRTLAVLGPYLAGDSLVLPDHISPLVQKVYGKTEVGPREWAGKLAEAHEEHLHLLKKKRDKAGDFLLGPVRRAGRPVIGWLEANAGDADDSRTGRAQVRDTPESLEVLVVQRLRDGRLITVPWLDGGRGGLDLPTDFLPGRRAAEAAAASAITLPWQFCKPWVIDQTIEELERFRVDAWQVKQCPWLAGELFLVLDEDCQTRLSGFVLSYSKDDGLRVLPSTTPVGEPGTVEGNAPPREGEDRGRAADSEVTSLTPGPAPVAVPEGASDPTASAGASGVRGRAAEAGPLMSRTAQADAAAPPSFNLVTRPWLPVQRLDGSTEELSLRDLFAQARELRRLVGDVPTQELALLRLLLAVVHDALDGPADLEDWEDLWQADEPFAPVLDYLLRHQDRFDLLHPERPFFQVSGLRTEKDEIASLNRLVADVPNGDPFFAMRRPGVDRLSYAEAARWLVHAHAYDTSGIKSAMAGDHRAKAGKVYPLGVGSAGTLGGIFAEGANLKETLLLNLIALDEGIVEVADHAGIGGEDRPAWRREQPFGPGPRGAASDLSRPDGLRDLYTWQSRRIRLHAEDGAITGVVLGYGDPLTMSAPWKLEPMSGWRRSPAQEKKQGRPLVYMPQQHHPSRAAWRGLDSLLHTRRAATDDSGRGVPVSLPSGIVRWSSMLTTESFLDPQALIRLRLIGAEYGTQQSVVDEIVDDSVALPAVLLHREHAAFRTAAVDAVTDADEAVRALGHLAGDLARAAGTDAAPATQTARDLGFGTLDGPYRQWLATLAAYSDPQEARKQWQATVRRCILRLGRDLLNSAGPAASEGRVTDLPGYGPTWVNDARAETWFRRRLNKDLPDVVDRSGGPQATGRLASSPETHPTTAPAPASASLHRDDQTEPAL</sequence>
<dbReference type="InterPro" id="IPR013381">
    <property type="entry name" value="CRISPR-assoc_prot_Cse1"/>
</dbReference>
<dbReference type="CDD" id="cd09729">
    <property type="entry name" value="Cse1_I-E"/>
    <property type="match status" value="1"/>
</dbReference>
<comment type="similarity">
    <text evidence="1">In the N-terminal section; belongs to the CRISPR-associated nuclease Cas3-HD family.</text>
</comment>
<evidence type="ECO:0000259" key="11">
    <source>
        <dbReference type="PROSITE" id="PS51643"/>
    </source>
</evidence>
<feature type="region of interest" description="Disordered" evidence="10">
    <location>
        <begin position="1269"/>
        <end position="1294"/>
    </location>
</feature>
<keyword evidence="6" id="KW-0378">Hydrolase</keyword>
<keyword evidence="13" id="KW-1185">Reference proteome</keyword>
<dbReference type="CDD" id="cd17930">
    <property type="entry name" value="DEXHc_cas3"/>
    <property type="match status" value="1"/>
</dbReference>
<dbReference type="Proteomes" id="UP001348265">
    <property type="component" value="Unassembled WGS sequence"/>
</dbReference>
<dbReference type="Gene3D" id="1.10.132.100">
    <property type="match status" value="1"/>
</dbReference>
<dbReference type="InterPro" id="IPR041372">
    <property type="entry name" value="Cas3_C"/>
</dbReference>
<dbReference type="Pfam" id="PF18019">
    <property type="entry name" value="Cas3_HD"/>
    <property type="match status" value="1"/>
</dbReference>
<evidence type="ECO:0000313" key="12">
    <source>
        <dbReference type="EMBL" id="MEF3117535.1"/>
    </source>
</evidence>
<dbReference type="CDD" id="cd09641">
    <property type="entry name" value="Cas3''_I"/>
    <property type="match status" value="1"/>
</dbReference>
<protein>
    <submittedName>
        <fullName evidence="12">Type I-E CRISPR-associated protein Cse1/CasA</fullName>
    </submittedName>
</protein>
<name>A0ABU7X1C3_9ACTN</name>
<dbReference type="NCBIfam" id="TIGR01596">
    <property type="entry name" value="cas3_HD"/>
    <property type="match status" value="1"/>
</dbReference>
<feature type="domain" description="HD Cas3-type" evidence="11">
    <location>
        <begin position="31"/>
        <end position="239"/>
    </location>
</feature>
<dbReference type="InterPro" id="IPR038257">
    <property type="entry name" value="CRISPR-assoc_Cas3_HD_sf"/>
</dbReference>
<keyword evidence="4" id="KW-0479">Metal-binding</keyword>
<dbReference type="SMART" id="SM00487">
    <property type="entry name" value="DEXDc"/>
    <property type="match status" value="1"/>
</dbReference>
<comment type="similarity">
    <text evidence="2">In the central section; belongs to the CRISPR-associated helicase Cas3 family.</text>
</comment>
<dbReference type="InterPro" id="IPR014001">
    <property type="entry name" value="Helicase_ATP-bd"/>
</dbReference>
<reference evidence="12 13" key="1">
    <citation type="submission" date="2023-08" db="EMBL/GenBank/DDBJ databases">
        <authorList>
            <person name="Sharma P."/>
            <person name="Verma V."/>
            <person name="Mohan M.K."/>
            <person name="Dubey A.K."/>
        </authorList>
    </citation>
    <scope>NUCLEOTIDE SEQUENCE [LARGE SCALE GENOMIC DNA]</scope>
    <source>
        <strain evidence="12 13">ADP4</strain>
    </source>
</reference>
<dbReference type="EMBL" id="JAVFKM010000020">
    <property type="protein sequence ID" value="MEF3117535.1"/>
    <property type="molecule type" value="Genomic_DNA"/>
</dbReference>
<dbReference type="InterPro" id="IPR006474">
    <property type="entry name" value="Helicase_Cas3_CRISPR-ass_core"/>
</dbReference>
<evidence type="ECO:0000256" key="3">
    <source>
        <dbReference type="ARBA" id="ARBA00022722"/>
    </source>
</evidence>
<dbReference type="InterPro" id="IPR006483">
    <property type="entry name" value="CRISPR-assoc_Cas3_HD"/>
</dbReference>
<dbReference type="InterPro" id="IPR054712">
    <property type="entry name" value="Cas3-like_dom"/>
</dbReference>
<gene>
    <name evidence="12" type="primary">casA</name>
    <name evidence="12" type="ORF">RB636_30625</name>
</gene>
<comment type="caution">
    <text evidence="12">The sequence shown here is derived from an EMBL/GenBank/DDBJ whole genome shotgun (WGS) entry which is preliminary data.</text>
</comment>